<protein>
    <submittedName>
        <fullName evidence="1">Uncharacterized protein</fullName>
    </submittedName>
</protein>
<dbReference type="Proteomes" id="UP001152798">
    <property type="component" value="Chromosome 7"/>
</dbReference>
<dbReference type="AlphaFoldDB" id="A0A9P0MW32"/>
<reference evidence="1" key="1">
    <citation type="submission" date="2022-01" db="EMBL/GenBank/DDBJ databases">
        <authorList>
            <person name="King R."/>
        </authorList>
    </citation>
    <scope>NUCLEOTIDE SEQUENCE</scope>
</reference>
<accession>A0A9P0MW32</accession>
<sequence length="69" mass="7654">MTPQITVTPPLITATVVTGTKFLCSEVIAPVKSEVDDIRLYVINFEDLTNPSSPLDERGNNRLSKCKYL</sequence>
<organism evidence="1 2">
    <name type="scientific">Nezara viridula</name>
    <name type="common">Southern green stink bug</name>
    <name type="synonym">Cimex viridulus</name>
    <dbReference type="NCBI Taxonomy" id="85310"/>
    <lineage>
        <taxon>Eukaryota</taxon>
        <taxon>Metazoa</taxon>
        <taxon>Ecdysozoa</taxon>
        <taxon>Arthropoda</taxon>
        <taxon>Hexapoda</taxon>
        <taxon>Insecta</taxon>
        <taxon>Pterygota</taxon>
        <taxon>Neoptera</taxon>
        <taxon>Paraneoptera</taxon>
        <taxon>Hemiptera</taxon>
        <taxon>Heteroptera</taxon>
        <taxon>Panheteroptera</taxon>
        <taxon>Pentatomomorpha</taxon>
        <taxon>Pentatomoidea</taxon>
        <taxon>Pentatomidae</taxon>
        <taxon>Pentatominae</taxon>
        <taxon>Nezara</taxon>
    </lineage>
</organism>
<keyword evidence="2" id="KW-1185">Reference proteome</keyword>
<name>A0A9P0MW32_NEZVI</name>
<proteinExistence type="predicted"/>
<evidence type="ECO:0000313" key="2">
    <source>
        <dbReference type="Proteomes" id="UP001152798"/>
    </source>
</evidence>
<dbReference type="OrthoDB" id="432483at2759"/>
<dbReference type="EMBL" id="OV725083">
    <property type="protein sequence ID" value="CAH1407199.1"/>
    <property type="molecule type" value="Genomic_DNA"/>
</dbReference>
<evidence type="ECO:0000313" key="1">
    <source>
        <dbReference type="EMBL" id="CAH1407199.1"/>
    </source>
</evidence>
<gene>
    <name evidence="1" type="ORF">NEZAVI_LOCUS14980</name>
</gene>